<dbReference type="Proteomes" id="UP000005207">
    <property type="component" value="Linkage group LG2"/>
</dbReference>
<feature type="compositionally biased region" description="Basic and acidic residues" evidence="7">
    <location>
        <begin position="199"/>
        <end position="211"/>
    </location>
</feature>
<feature type="domain" description="RRM" evidence="8">
    <location>
        <begin position="46"/>
        <end position="121"/>
    </location>
</feature>
<keyword evidence="5" id="KW-0539">Nucleus</keyword>
<evidence type="ECO:0000256" key="2">
    <source>
        <dbReference type="ARBA" id="ARBA00022723"/>
    </source>
</evidence>
<dbReference type="Gene3D" id="3.30.70.330">
    <property type="match status" value="1"/>
</dbReference>
<evidence type="ECO:0000256" key="7">
    <source>
        <dbReference type="SAM" id="MobiDB-lite"/>
    </source>
</evidence>
<dbReference type="OMA" id="FMEMETR"/>
<dbReference type="InterPro" id="IPR000504">
    <property type="entry name" value="RRM_dom"/>
</dbReference>
<feature type="compositionally biased region" description="Acidic residues" evidence="7">
    <location>
        <begin position="163"/>
        <end position="198"/>
    </location>
</feature>
<dbReference type="Ensembl" id="ENSONIT00000046642.1">
    <property type="protein sequence ID" value="ENSONIP00000061557.1"/>
    <property type="gene ID" value="ENSONIG00000035796.1"/>
</dbReference>
<evidence type="ECO:0000256" key="6">
    <source>
        <dbReference type="PROSITE-ProRule" id="PRU00176"/>
    </source>
</evidence>
<feature type="compositionally biased region" description="Basic residues" evidence="7">
    <location>
        <begin position="121"/>
        <end position="130"/>
    </location>
</feature>
<feature type="region of interest" description="Disordered" evidence="7">
    <location>
        <begin position="121"/>
        <end position="211"/>
    </location>
</feature>
<comment type="subcellular location">
    <subcellularLocation>
        <location evidence="1">Nucleus</location>
    </subcellularLocation>
</comment>
<reference evidence="10" key="3">
    <citation type="submission" date="2025-09" db="UniProtKB">
        <authorList>
            <consortium name="Ensembl"/>
        </authorList>
    </citation>
    <scope>IDENTIFICATION</scope>
</reference>
<dbReference type="GeneTree" id="ENSGT00940000153322"/>
<keyword evidence="2" id="KW-0479">Metal-binding</keyword>
<sequence length="350" mass="41026">MGTAEDAEMLVKYYTVNSLTIRGRRILPQTPDGSDMVCDLVQELSSMILSSSLPNSKYTDEEILKFAEPFGKVKKYFLNRIRRECFLEMYNAEDAEKMAADYKAKPPKLNGKRLTIYVSRKYKQLKHGHRTPSTVKRASDDSPQKFSKDAEEPPAKKPKEEAQPEVEEEKKEDEENQKEEEKQQEEEMETPDVSEETAMEEKSAAEKVPEVSAERIGLNNFSPLRRNGRSWWSRWRHRPIRAGRPRLLLLLRANPAWRLCRCHRTTPTRPSVRTFSDRQEVGWFRFKKNKIKSHHHRYGCCFPAGVEHVKAGFYCRICFLFYSNEDTAKKTHCSSQAHYDKRQRRENTRN</sequence>
<reference evidence="10" key="2">
    <citation type="submission" date="2025-08" db="UniProtKB">
        <authorList>
            <consortium name="Ensembl"/>
        </authorList>
    </citation>
    <scope>IDENTIFICATION</scope>
</reference>
<dbReference type="GO" id="GO:0008270">
    <property type="term" value="F:zinc ion binding"/>
    <property type="evidence" value="ECO:0007669"/>
    <property type="project" value="UniProtKB-KW"/>
</dbReference>
<keyword evidence="6" id="KW-0694">RNA-binding</keyword>
<dbReference type="InterPro" id="IPR035979">
    <property type="entry name" value="RBD_domain_sf"/>
</dbReference>
<feature type="compositionally biased region" description="Basic and acidic residues" evidence="7">
    <location>
        <begin position="137"/>
        <end position="162"/>
    </location>
</feature>
<dbReference type="CDD" id="cd12436">
    <property type="entry name" value="RRM1_2_MATR3_like"/>
    <property type="match status" value="1"/>
</dbReference>
<dbReference type="PROSITE" id="PS50102">
    <property type="entry name" value="RRM"/>
    <property type="match status" value="1"/>
</dbReference>
<name>A0A669DLF6_ORENI</name>
<proteinExistence type="predicted"/>
<evidence type="ECO:0000313" key="11">
    <source>
        <dbReference type="Proteomes" id="UP000005207"/>
    </source>
</evidence>
<dbReference type="GO" id="GO:0003723">
    <property type="term" value="F:RNA binding"/>
    <property type="evidence" value="ECO:0007669"/>
    <property type="project" value="UniProtKB-UniRule"/>
</dbReference>
<feature type="domain" description="Matrin-type" evidence="9">
    <location>
        <begin position="313"/>
        <end position="344"/>
    </location>
</feature>
<dbReference type="PANTHER" id="PTHR15592">
    <property type="entry name" value="MATRIN 3/NUCLEAR PROTEIN 220-RELATED"/>
    <property type="match status" value="1"/>
</dbReference>
<evidence type="ECO:0000256" key="3">
    <source>
        <dbReference type="ARBA" id="ARBA00022771"/>
    </source>
</evidence>
<dbReference type="InterPro" id="IPR012677">
    <property type="entry name" value="Nucleotide-bd_a/b_plait_sf"/>
</dbReference>
<organism evidence="10 11">
    <name type="scientific">Oreochromis niloticus</name>
    <name type="common">Nile tilapia</name>
    <name type="synonym">Tilapia nilotica</name>
    <dbReference type="NCBI Taxonomy" id="8128"/>
    <lineage>
        <taxon>Eukaryota</taxon>
        <taxon>Metazoa</taxon>
        <taxon>Chordata</taxon>
        <taxon>Craniata</taxon>
        <taxon>Vertebrata</taxon>
        <taxon>Euteleostomi</taxon>
        <taxon>Actinopterygii</taxon>
        <taxon>Neopterygii</taxon>
        <taxon>Teleostei</taxon>
        <taxon>Neoteleostei</taxon>
        <taxon>Acanthomorphata</taxon>
        <taxon>Ovalentaria</taxon>
        <taxon>Cichlomorphae</taxon>
        <taxon>Cichliformes</taxon>
        <taxon>Cichlidae</taxon>
        <taxon>African cichlids</taxon>
        <taxon>Pseudocrenilabrinae</taxon>
        <taxon>Oreochromini</taxon>
        <taxon>Oreochromis</taxon>
    </lineage>
</organism>
<keyword evidence="3" id="KW-0863">Zinc-finger</keyword>
<keyword evidence="11" id="KW-1185">Reference proteome</keyword>
<protein>
    <recommendedName>
        <fullName evidence="12">Matrin-type domain-containing protein</fullName>
    </recommendedName>
</protein>
<evidence type="ECO:0000259" key="9">
    <source>
        <dbReference type="PROSITE" id="PS50171"/>
    </source>
</evidence>
<dbReference type="InParanoid" id="A0A669DLF6"/>
<accession>A0A669DLF6</accession>
<dbReference type="AlphaFoldDB" id="A0A669DLF6"/>
<dbReference type="PROSITE" id="PS50171">
    <property type="entry name" value="ZF_MATRIN"/>
    <property type="match status" value="1"/>
</dbReference>
<dbReference type="InterPro" id="IPR000690">
    <property type="entry name" value="Matrin/U1-C_Znf_C2H2"/>
</dbReference>
<evidence type="ECO:0000313" key="10">
    <source>
        <dbReference type="Ensembl" id="ENSONIP00000061557.1"/>
    </source>
</evidence>
<dbReference type="SUPFAM" id="SSF54928">
    <property type="entry name" value="RNA-binding domain, RBD"/>
    <property type="match status" value="1"/>
</dbReference>
<evidence type="ECO:0000256" key="4">
    <source>
        <dbReference type="ARBA" id="ARBA00022833"/>
    </source>
</evidence>
<evidence type="ECO:0000256" key="5">
    <source>
        <dbReference type="ARBA" id="ARBA00023242"/>
    </source>
</evidence>
<reference evidence="11" key="1">
    <citation type="submission" date="2012-01" db="EMBL/GenBank/DDBJ databases">
        <title>The Genome Sequence of Oreochromis niloticus (Nile Tilapia).</title>
        <authorList>
            <consortium name="Broad Institute Genome Assembly Team"/>
            <consortium name="Broad Institute Sequencing Platform"/>
            <person name="Di Palma F."/>
            <person name="Johnson J."/>
            <person name="Lander E.S."/>
            <person name="Lindblad-Toh K."/>
        </authorList>
    </citation>
    <scope>NUCLEOTIDE SEQUENCE [LARGE SCALE GENOMIC DNA]</scope>
</reference>
<keyword evidence="4" id="KW-0862">Zinc</keyword>
<evidence type="ECO:0000256" key="1">
    <source>
        <dbReference type="ARBA" id="ARBA00004123"/>
    </source>
</evidence>
<evidence type="ECO:0000259" key="8">
    <source>
        <dbReference type="PROSITE" id="PS50102"/>
    </source>
</evidence>
<dbReference type="GO" id="GO:0005634">
    <property type="term" value="C:nucleus"/>
    <property type="evidence" value="ECO:0007669"/>
    <property type="project" value="UniProtKB-SubCell"/>
</dbReference>
<evidence type="ECO:0008006" key="12">
    <source>
        <dbReference type="Google" id="ProtNLM"/>
    </source>
</evidence>